<dbReference type="RefSeq" id="WP_185075687.1">
    <property type="nucleotide sequence ID" value="NZ_JACHMB010000001.1"/>
</dbReference>
<organism evidence="1 2">
    <name type="scientific">Nonomuraea jabiensis</name>
    <dbReference type="NCBI Taxonomy" id="882448"/>
    <lineage>
        <taxon>Bacteria</taxon>
        <taxon>Bacillati</taxon>
        <taxon>Actinomycetota</taxon>
        <taxon>Actinomycetes</taxon>
        <taxon>Streptosporangiales</taxon>
        <taxon>Streptosporangiaceae</taxon>
        <taxon>Nonomuraea</taxon>
    </lineage>
</organism>
<dbReference type="EMBL" id="JACHMB010000001">
    <property type="protein sequence ID" value="MBB5782640.1"/>
    <property type="molecule type" value="Genomic_DNA"/>
</dbReference>
<proteinExistence type="predicted"/>
<gene>
    <name evidence="1" type="ORF">HD596_009396</name>
</gene>
<accession>A0A7W9GF38</accession>
<evidence type="ECO:0000313" key="1">
    <source>
        <dbReference type="EMBL" id="MBB5782640.1"/>
    </source>
</evidence>
<dbReference type="Proteomes" id="UP000579153">
    <property type="component" value="Unassembled WGS sequence"/>
</dbReference>
<evidence type="ECO:0000313" key="2">
    <source>
        <dbReference type="Proteomes" id="UP000579153"/>
    </source>
</evidence>
<protein>
    <submittedName>
        <fullName evidence="1">Uncharacterized protein</fullName>
    </submittedName>
</protein>
<comment type="caution">
    <text evidence="1">The sequence shown here is derived from an EMBL/GenBank/DDBJ whole genome shotgun (WGS) entry which is preliminary data.</text>
</comment>
<keyword evidence="2" id="KW-1185">Reference proteome</keyword>
<reference evidence="1 2" key="1">
    <citation type="submission" date="2020-08" db="EMBL/GenBank/DDBJ databases">
        <title>Sequencing the genomes of 1000 actinobacteria strains.</title>
        <authorList>
            <person name="Klenk H.-P."/>
        </authorList>
    </citation>
    <scope>NUCLEOTIDE SEQUENCE [LARGE SCALE GENOMIC DNA]</scope>
    <source>
        <strain evidence="1 2">DSM 45507</strain>
    </source>
</reference>
<dbReference type="AlphaFoldDB" id="A0A7W9GF38"/>
<sequence>MAATLFSGYGWKYPDVVCEPTSEEKRPLRCDDLDGFPDEGIQRVERLVALPAPG</sequence>
<name>A0A7W9GF38_9ACTN</name>